<dbReference type="AlphaFoldDB" id="A0A7G2C2S3"/>
<organism evidence="7 8">
    <name type="scientific">Angomonas deanei</name>
    <dbReference type="NCBI Taxonomy" id="59799"/>
    <lineage>
        <taxon>Eukaryota</taxon>
        <taxon>Discoba</taxon>
        <taxon>Euglenozoa</taxon>
        <taxon>Kinetoplastea</taxon>
        <taxon>Metakinetoplastina</taxon>
        <taxon>Trypanosomatida</taxon>
        <taxon>Trypanosomatidae</taxon>
        <taxon>Strigomonadinae</taxon>
        <taxon>Angomonas</taxon>
    </lineage>
</organism>
<evidence type="ECO:0000256" key="2">
    <source>
        <dbReference type="ARBA" id="ARBA00022679"/>
    </source>
</evidence>
<evidence type="ECO:0000313" key="7">
    <source>
        <dbReference type="EMBL" id="CAD2213023.1"/>
    </source>
</evidence>
<dbReference type="InterPro" id="IPR051852">
    <property type="entry name" value="Alpha-type_PK"/>
</dbReference>
<proteinExistence type="predicted"/>
<keyword evidence="5" id="KW-0067">ATP-binding</keyword>
<evidence type="ECO:0000256" key="4">
    <source>
        <dbReference type="ARBA" id="ARBA00022777"/>
    </source>
</evidence>
<dbReference type="SMART" id="SM00811">
    <property type="entry name" value="Alpha_kinase"/>
    <property type="match status" value="1"/>
</dbReference>
<dbReference type="PROSITE" id="PS51158">
    <property type="entry name" value="ALPHA_KINASE"/>
    <property type="match status" value="1"/>
</dbReference>
<dbReference type="Gene3D" id="3.20.200.10">
    <property type="entry name" value="MHCK/EF2 kinase"/>
    <property type="match status" value="1"/>
</dbReference>
<dbReference type="Proteomes" id="UP000515908">
    <property type="component" value="Chromosome 01"/>
</dbReference>
<dbReference type="GO" id="GO:1903013">
    <property type="term" value="P:response to differentiation-inducing factor 1"/>
    <property type="evidence" value="ECO:0007669"/>
    <property type="project" value="TreeGrafter"/>
</dbReference>
<evidence type="ECO:0000313" key="8">
    <source>
        <dbReference type="Proteomes" id="UP000515908"/>
    </source>
</evidence>
<name>A0A7G2C2S3_9TRYP</name>
<evidence type="ECO:0000259" key="6">
    <source>
        <dbReference type="PROSITE" id="PS51158"/>
    </source>
</evidence>
<dbReference type="VEuPathDB" id="TriTrypDB:ADEAN_000045900"/>
<dbReference type="InterPro" id="IPR004166">
    <property type="entry name" value="a-kinase_dom"/>
</dbReference>
<gene>
    <name evidence="7" type="ORF">ADEAN_000045900</name>
</gene>
<evidence type="ECO:0000256" key="1">
    <source>
        <dbReference type="ARBA" id="ARBA00022527"/>
    </source>
</evidence>
<accession>A0A7G2C2S3</accession>
<dbReference type="GO" id="GO:0004674">
    <property type="term" value="F:protein serine/threonine kinase activity"/>
    <property type="evidence" value="ECO:0007669"/>
    <property type="project" value="UniProtKB-KW"/>
</dbReference>
<dbReference type="GO" id="GO:0005524">
    <property type="term" value="F:ATP binding"/>
    <property type="evidence" value="ECO:0007669"/>
    <property type="project" value="UniProtKB-KW"/>
</dbReference>
<feature type="domain" description="Alpha-type protein kinase" evidence="6">
    <location>
        <begin position="1"/>
        <end position="114"/>
    </location>
</feature>
<keyword evidence="4 7" id="KW-0418">Kinase</keyword>
<protein>
    <submittedName>
        <fullName evidence="7">Alpha-kinase family, putative</fullName>
    </submittedName>
</protein>
<dbReference type="GO" id="GO:0031037">
    <property type="term" value="P:myosin II filament disassembly"/>
    <property type="evidence" value="ECO:0007669"/>
    <property type="project" value="TreeGrafter"/>
</dbReference>
<evidence type="ECO:0000256" key="5">
    <source>
        <dbReference type="ARBA" id="ARBA00022840"/>
    </source>
</evidence>
<keyword evidence="8" id="KW-1185">Reference proteome</keyword>
<sequence>MEPKLNGHFTKYNSNFGATYRDDKKAGLTESQSDRRTAIFEAAEAFSHFSLAESGGSMLVCDLQGVHDFLTDPQIHTEDGKGLGMGNMGQEGIDKWVEMHQCNAICKALGLQPLHGVAPSSMNRQSNHYVGLRAQLQMQNPVRPQDLIPLSKPLDQMTEEERIEYAIKLSNLTS</sequence>
<dbReference type="Pfam" id="PF02816">
    <property type="entry name" value="Alpha_kinase"/>
    <property type="match status" value="1"/>
</dbReference>
<dbReference type="OrthoDB" id="301415at2759"/>
<keyword evidence="2" id="KW-0808">Transferase</keyword>
<evidence type="ECO:0000256" key="3">
    <source>
        <dbReference type="ARBA" id="ARBA00022741"/>
    </source>
</evidence>
<dbReference type="PANTHER" id="PTHR45992:SF2">
    <property type="entry name" value="EUKARYOTIC ELONGATION FACTOR 2 KINASE"/>
    <property type="match status" value="1"/>
</dbReference>
<reference evidence="7 8" key="1">
    <citation type="submission" date="2020-08" db="EMBL/GenBank/DDBJ databases">
        <authorList>
            <person name="Newling K."/>
            <person name="Davey J."/>
            <person name="Forrester S."/>
        </authorList>
    </citation>
    <scope>NUCLEOTIDE SEQUENCE [LARGE SCALE GENOMIC DNA]</scope>
    <source>
        <strain evidence="8">Crithidia deanei Carvalho (ATCC PRA-265)</strain>
    </source>
</reference>
<dbReference type="InterPro" id="IPR011009">
    <property type="entry name" value="Kinase-like_dom_sf"/>
</dbReference>
<keyword evidence="1" id="KW-0723">Serine/threonine-protein kinase</keyword>
<keyword evidence="3" id="KW-0547">Nucleotide-binding</keyword>
<dbReference type="CDD" id="cd04515">
    <property type="entry name" value="Alpha_kinase"/>
    <property type="match status" value="1"/>
</dbReference>
<dbReference type="EMBL" id="LR877145">
    <property type="protein sequence ID" value="CAD2213023.1"/>
    <property type="molecule type" value="Genomic_DNA"/>
</dbReference>
<dbReference type="SUPFAM" id="SSF56112">
    <property type="entry name" value="Protein kinase-like (PK-like)"/>
    <property type="match status" value="1"/>
</dbReference>
<dbReference type="PANTHER" id="PTHR45992">
    <property type="entry name" value="EUKARYOTIC ELONGATION FACTOR 2 KINASE-RELATED"/>
    <property type="match status" value="1"/>
</dbReference>